<name>A0A7D6BM41_FERL1</name>
<dbReference type="InterPro" id="IPR011892">
    <property type="entry name" value="Cyt_kin_arch"/>
</dbReference>
<accession>A0A7D6BM41</accession>
<evidence type="ECO:0000256" key="3">
    <source>
        <dbReference type="ARBA" id="ARBA00022741"/>
    </source>
</evidence>
<protein>
    <submittedName>
        <fullName evidence="6">Uncharacterized protein</fullName>
    </submittedName>
</protein>
<dbReference type="Pfam" id="PF13189">
    <property type="entry name" value="Cytidylate_kin2"/>
    <property type="match status" value="1"/>
</dbReference>
<dbReference type="GO" id="GO:0005524">
    <property type="term" value="F:ATP binding"/>
    <property type="evidence" value="ECO:0007669"/>
    <property type="project" value="UniProtKB-KW"/>
</dbReference>
<dbReference type="Proteomes" id="UP000510821">
    <property type="component" value="Chromosome"/>
</dbReference>
<evidence type="ECO:0000256" key="4">
    <source>
        <dbReference type="ARBA" id="ARBA00022777"/>
    </source>
</evidence>
<keyword evidence="3" id="KW-0547">Nucleotide-binding</keyword>
<organism evidence="6 7">
    <name type="scientific">Fermentimicrarchaeum limneticum</name>
    <dbReference type="NCBI Taxonomy" id="2795018"/>
    <lineage>
        <taxon>Archaea</taxon>
        <taxon>Candidatus Micrarchaeota</taxon>
        <taxon>Candidatus Fermentimicrarchaeales</taxon>
        <taxon>Candidatus Fermentimicrarchaeaceae</taxon>
        <taxon>Candidatus Fermentimicrarchaeum</taxon>
    </lineage>
</organism>
<evidence type="ECO:0000313" key="6">
    <source>
        <dbReference type="EMBL" id="QLJ53018.1"/>
    </source>
</evidence>
<dbReference type="GO" id="GO:0006139">
    <property type="term" value="P:nucleobase-containing compound metabolic process"/>
    <property type="evidence" value="ECO:0007669"/>
    <property type="project" value="InterPro"/>
</dbReference>
<dbReference type="GO" id="GO:0016776">
    <property type="term" value="F:phosphotransferase activity, phosphate group as acceptor"/>
    <property type="evidence" value="ECO:0007669"/>
    <property type="project" value="InterPro"/>
</dbReference>
<evidence type="ECO:0000256" key="5">
    <source>
        <dbReference type="ARBA" id="ARBA00022840"/>
    </source>
</evidence>
<dbReference type="KEGG" id="flt:Sv326_0843"/>
<keyword evidence="4" id="KW-0418">Kinase</keyword>
<proteinExistence type="predicted"/>
<evidence type="ECO:0000313" key="7">
    <source>
        <dbReference type="Proteomes" id="UP000510821"/>
    </source>
</evidence>
<sequence length="177" mass="20431">MKMIICISGLAGSGKNTVGEIVAKKLNLKEVKLSFKDEAEEEGVELMKVQRKADQNESYDRKLDREIARRAKKGDCVVMTWLGPWMVKNANLRVWLNVSEKERARRVAKRDGMILKKALAHIRKRDRDNIRRYKKYYGIDICDHSIFDLEINSDIFNPQQIAGIVLKAAEAKRASRR</sequence>
<gene>
    <name evidence="6" type="ORF">Sv326_0843</name>
</gene>
<dbReference type="InterPro" id="IPR027417">
    <property type="entry name" value="P-loop_NTPase"/>
</dbReference>
<dbReference type="Gene3D" id="3.40.50.300">
    <property type="entry name" value="P-loop containing nucleotide triphosphate hydrolases"/>
    <property type="match status" value="1"/>
</dbReference>
<reference evidence="7" key="1">
    <citation type="submission" date="2020-07" db="EMBL/GenBank/DDBJ databases">
        <title>Metabolic diversity and evolutionary history of the archaeal phylum ###Micrarchaeota### uncovered from a freshwater lake metagenome.</title>
        <authorList>
            <person name="Kadnikov V.V."/>
            <person name="Savvichev A.S."/>
            <person name="Mardanov A.V."/>
            <person name="Beletsky A.V."/>
            <person name="Chupakov A.V."/>
            <person name="Kokryatskaya N.M."/>
            <person name="Pimenov N.V."/>
            <person name="Ravin N.V."/>
        </authorList>
    </citation>
    <scope>NUCLEOTIDE SEQUENCE [LARGE SCALE GENOMIC DNA]</scope>
</reference>
<evidence type="ECO:0000256" key="2">
    <source>
        <dbReference type="ARBA" id="ARBA00022679"/>
    </source>
</evidence>
<dbReference type="AlphaFoldDB" id="A0A7D6BM41"/>
<evidence type="ECO:0000256" key="1">
    <source>
        <dbReference type="ARBA" id="ARBA00022490"/>
    </source>
</evidence>
<keyword evidence="2" id="KW-0808">Transferase</keyword>
<dbReference type="NCBIfam" id="TIGR02173">
    <property type="entry name" value="cyt_kin_arch"/>
    <property type="match status" value="1"/>
</dbReference>
<dbReference type="SUPFAM" id="SSF52540">
    <property type="entry name" value="P-loop containing nucleoside triphosphate hydrolases"/>
    <property type="match status" value="1"/>
</dbReference>
<dbReference type="GO" id="GO:0016301">
    <property type="term" value="F:kinase activity"/>
    <property type="evidence" value="ECO:0007669"/>
    <property type="project" value="UniProtKB-KW"/>
</dbReference>
<keyword evidence="1" id="KW-0963">Cytoplasm</keyword>
<keyword evidence="5" id="KW-0067">ATP-binding</keyword>
<dbReference type="EMBL" id="CP058998">
    <property type="protein sequence ID" value="QLJ53018.1"/>
    <property type="molecule type" value="Genomic_DNA"/>
</dbReference>